<dbReference type="RefSeq" id="WP_264143567.1">
    <property type="nucleotide sequence ID" value="NZ_JAOYEY010000044.1"/>
</dbReference>
<keyword evidence="2" id="KW-1185">Reference proteome</keyword>
<protein>
    <recommendedName>
        <fullName evidence="3">DUF4367 domain-containing protein</fullName>
    </recommendedName>
</protein>
<proteinExistence type="predicted"/>
<dbReference type="EMBL" id="JAOYEY010000044">
    <property type="protein sequence ID" value="MCV9887120.1"/>
    <property type="molecule type" value="Genomic_DNA"/>
</dbReference>
<accession>A0ABT3DJ89</accession>
<dbReference type="Proteomes" id="UP001526147">
    <property type="component" value="Unassembled WGS sequence"/>
</dbReference>
<gene>
    <name evidence="1" type="ORF">OIH86_15885</name>
</gene>
<evidence type="ECO:0000313" key="2">
    <source>
        <dbReference type="Proteomes" id="UP001526147"/>
    </source>
</evidence>
<comment type="caution">
    <text evidence="1">The sequence shown here is derived from an EMBL/GenBank/DDBJ whole genome shotgun (WGS) entry which is preliminary data.</text>
</comment>
<evidence type="ECO:0000313" key="1">
    <source>
        <dbReference type="EMBL" id="MCV9887120.1"/>
    </source>
</evidence>
<dbReference type="PROSITE" id="PS51257">
    <property type="entry name" value="PROKAR_LIPOPROTEIN"/>
    <property type="match status" value="1"/>
</dbReference>
<evidence type="ECO:0008006" key="3">
    <source>
        <dbReference type="Google" id="ProtNLM"/>
    </source>
</evidence>
<name>A0ABT3DJ89_9BACI</name>
<sequence length="154" mass="17729">MKKIIMLFIVISLFIIASCSNEQKLVEFEKNELLEELNEQGIKPKLPTKFPIEIKEFELQMPPHESQIYPIVFIGESGEVFNLRIHLGDVTYSGEFDETVKINGQDGSFNEDDITGLDLVWNDGKYHYFLNYQTIGLDTKVTKETMISIAESFK</sequence>
<organism evidence="1 2">
    <name type="scientific">Metabacillus halosaccharovorans</name>
    <dbReference type="NCBI Taxonomy" id="930124"/>
    <lineage>
        <taxon>Bacteria</taxon>
        <taxon>Bacillati</taxon>
        <taxon>Bacillota</taxon>
        <taxon>Bacilli</taxon>
        <taxon>Bacillales</taxon>
        <taxon>Bacillaceae</taxon>
        <taxon>Metabacillus</taxon>
    </lineage>
</organism>
<reference evidence="1 2" key="1">
    <citation type="submission" date="2022-10" db="EMBL/GenBank/DDBJ databases">
        <title>Draft genome assembly of moderately radiation resistant bacterium Metabacillus halosaccharovorans.</title>
        <authorList>
            <person name="Pal S."/>
            <person name="Gopinathan A."/>
        </authorList>
    </citation>
    <scope>NUCLEOTIDE SEQUENCE [LARGE SCALE GENOMIC DNA]</scope>
    <source>
        <strain evidence="1 2">VITHBRA001</strain>
    </source>
</reference>